<comment type="caution">
    <text evidence="2">The sequence shown here is derived from an EMBL/GenBank/DDBJ whole genome shotgun (WGS) entry which is preliminary data.</text>
</comment>
<dbReference type="Proteomes" id="UP001580407">
    <property type="component" value="Unassembled WGS sequence"/>
</dbReference>
<keyword evidence="1" id="KW-0472">Membrane</keyword>
<gene>
    <name evidence="2" type="ORF">ACE3NQ_19495</name>
</gene>
<protein>
    <submittedName>
        <fullName evidence="2">Uncharacterized protein</fullName>
    </submittedName>
</protein>
<keyword evidence="3" id="KW-1185">Reference proteome</keyword>
<sequence>MENIAPVEKKEVKETKEICMKHMHRYVCVWTKDGSMYDGIVEHVDDENIYMAVPIGEANANMPHHANVQYQANMPHTANAQYHANMPHTANVQYQANMPHPTYVQPEANLPYPDCGCGGTRAFGYPFFGYPGAFPGFGYGYGFGYPFYGRRRFNRLILPLAALTAIGLLPYY</sequence>
<dbReference type="RefSeq" id="WP_375526851.1">
    <property type="nucleotide sequence ID" value="NZ_JBHILM010000023.1"/>
</dbReference>
<dbReference type="EMBL" id="JBHILM010000023">
    <property type="protein sequence ID" value="MFB5683107.1"/>
    <property type="molecule type" value="Genomic_DNA"/>
</dbReference>
<keyword evidence="1" id="KW-0812">Transmembrane</keyword>
<name>A0ABV5BBM6_9BACL</name>
<organism evidence="2 3">
    <name type="scientific">Paenibacillus terreus</name>
    <dbReference type="NCBI Taxonomy" id="1387834"/>
    <lineage>
        <taxon>Bacteria</taxon>
        <taxon>Bacillati</taxon>
        <taxon>Bacillota</taxon>
        <taxon>Bacilli</taxon>
        <taxon>Bacillales</taxon>
        <taxon>Paenibacillaceae</taxon>
        <taxon>Paenibacillus</taxon>
    </lineage>
</organism>
<accession>A0ABV5BBM6</accession>
<feature type="transmembrane region" description="Helical" evidence="1">
    <location>
        <begin position="153"/>
        <end position="171"/>
    </location>
</feature>
<keyword evidence="1" id="KW-1133">Transmembrane helix</keyword>
<evidence type="ECO:0000313" key="3">
    <source>
        <dbReference type="Proteomes" id="UP001580407"/>
    </source>
</evidence>
<proteinExistence type="predicted"/>
<evidence type="ECO:0000313" key="2">
    <source>
        <dbReference type="EMBL" id="MFB5683107.1"/>
    </source>
</evidence>
<evidence type="ECO:0000256" key="1">
    <source>
        <dbReference type="SAM" id="Phobius"/>
    </source>
</evidence>
<reference evidence="2 3" key="1">
    <citation type="submission" date="2024-09" db="EMBL/GenBank/DDBJ databases">
        <authorList>
            <person name="Ruan L."/>
        </authorList>
    </citation>
    <scope>NUCLEOTIDE SEQUENCE [LARGE SCALE GENOMIC DNA]</scope>
    <source>
        <strain evidence="2 3">D33</strain>
    </source>
</reference>